<name>A0A9W7CNP1_9STRA</name>
<comment type="caution">
    <text evidence="1">The sequence shown here is derived from an EMBL/GenBank/DDBJ whole genome shotgun (WGS) entry which is preliminary data.</text>
</comment>
<evidence type="ECO:0000313" key="2">
    <source>
        <dbReference type="Proteomes" id="UP001165083"/>
    </source>
</evidence>
<dbReference type="Pfam" id="PF12796">
    <property type="entry name" value="Ank_2"/>
    <property type="match status" value="1"/>
</dbReference>
<organism evidence="1 2">
    <name type="scientific">Phytophthora lilii</name>
    <dbReference type="NCBI Taxonomy" id="2077276"/>
    <lineage>
        <taxon>Eukaryota</taxon>
        <taxon>Sar</taxon>
        <taxon>Stramenopiles</taxon>
        <taxon>Oomycota</taxon>
        <taxon>Peronosporomycetes</taxon>
        <taxon>Peronosporales</taxon>
        <taxon>Peronosporaceae</taxon>
        <taxon>Phytophthora</taxon>
    </lineage>
</organism>
<accession>A0A9W7CNP1</accession>
<dbReference type="AlphaFoldDB" id="A0A9W7CNP1"/>
<dbReference type="InterPro" id="IPR052050">
    <property type="entry name" value="SecEffector_AnkRepeat"/>
</dbReference>
<dbReference type="PANTHER" id="PTHR46586:SF3">
    <property type="entry name" value="ANKYRIN REPEAT-CONTAINING PROTEIN"/>
    <property type="match status" value="1"/>
</dbReference>
<protein>
    <submittedName>
        <fullName evidence="1">Unnamed protein product</fullName>
    </submittedName>
</protein>
<dbReference type="InterPro" id="IPR036770">
    <property type="entry name" value="Ankyrin_rpt-contain_sf"/>
</dbReference>
<dbReference type="PANTHER" id="PTHR46586">
    <property type="entry name" value="ANKYRIN REPEAT-CONTAINING PROTEIN"/>
    <property type="match status" value="1"/>
</dbReference>
<sequence>MPGKRSLRQGGVSAKRARVNRAKSLIAPRKEYARLKDVPFPPSVAALGHVLQLVDKFLMPPEEAVMEAAAVGDTGEIRRLALKFPHCKAQRALVVAATYNHVASAKALLSRFFYDHGEIVDQGGTRSVLVDAVKAAGSNGRLAVFKLLLNECFNAMIPWQSSHLAWATAARAFSEAAGRGHLNVVRYLLQFADGKGRGGRIDGYNALAQAISGGHKRVVHVLMQRAGSPRELEKAFVAAVKMNQPKLAEEIYKKYDEMATDEPLIISLAHSGEVDAVKYLYEHGRDDVKLISKAFVRVAKRRTDSDDMLIFLFETGHVSSDAFDKALVAAASASWGSERTVKYLCGKQQASTQAMNSAFTATVDASVTGVLLENGEVSDEAIITAFKNAAGCATTSHSSYYSHSKEKTKMFELLYKTNSIPTKVFGEAYVVAAKAGRYKLVQLMRDDNRLSPDMMNEAFAVAAANGSTELMELLYDEQISHEAIFTAFTTAASQDHLNVVGDIVKIFSVKATFEQDLHQRAFTSAAANGQLEVLEILCESKTSEWAFEVLKEALDAAKNGSVRNCIRRTFCNQLFNPSRSRRLGAVMELLGRFSD</sequence>
<dbReference type="Gene3D" id="1.25.40.20">
    <property type="entry name" value="Ankyrin repeat-containing domain"/>
    <property type="match status" value="2"/>
</dbReference>
<keyword evidence="2" id="KW-1185">Reference proteome</keyword>
<reference evidence="1" key="1">
    <citation type="submission" date="2023-04" db="EMBL/GenBank/DDBJ databases">
        <title>Phytophthora lilii NBRC 32176.</title>
        <authorList>
            <person name="Ichikawa N."/>
            <person name="Sato H."/>
            <person name="Tonouchi N."/>
        </authorList>
    </citation>
    <scope>NUCLEOTIDE SEQUENCE</scope>
    <source>
        <strain evidence="1">NBRC 32176</strain>
    </source>
</reference>
<dbReference type="SUPFAM" id="SSF48403">
    <property type="entry name" value="Ankyrin repeat"/>
    <property type="match status" value="1"/>
</dbReference>
<proteinExistence type="predicted"/>
<dbReference type="SMART" id="SM00248">
    <property type="entry name" value="ANK"/>
    <property type="match status" value="6"/>
</dbReference>
<gene>
    <name evidence="1" type="ORF">Plil01_001479300</name>
</gene>
<dbReference type="Proteomes" id="UP001165083">
    <property type="component" value="Unassembled WGS sequence"/>
</dbReference>
<evidence type="ECO:0000313" key="1">
    <source>
        <dbReference type="EMBL" id="GMF34736.1"/>
    </source>
</evidence>
<dbReference type="EMBL" id="BSXW01001212">
    <property type="protein sequence ID" value="GMF34736.1"/>
    <property type="molecule type" value="Genomic_DNA"/>
</dbReference>
<dbReference type="InterPro" id="IPR002110">
    <property type="entry name" value="Ankyrin_rpt"/>
</dbReference>
<dbReference type="OrthoDB" id="113929at2759"/>